<dbReference type="Gene3D" id="2.130.10.10">
    <property type="entry name" value="YVTN repeat-like/Quinoprotein amine dehydrogenase"/>
    <property type="match status" value="1"/>
</dbReference>
<keyword evidence="7 13" id="KW-0931">ER-Golgi transport</keyword>
<dbReference type="PIRSF" id="PIRSF005567">
    <property type="entry name" value="Coatomer_beta'_subunit"/>
    <property type="match status" value="1"/>
</dbReference>
<name>A0AAW2YIQ9_9EUKA</name>
<dbReference type="InterPro" id="IPR015943">
    <property type="entry name" value="WD40/YVTN_repeat-like_dom_sf"/>
</dbReference>
<keyword evidence="9 13" id="KW-0333">Golgi apparatus</keyword>
<dbReference type="PANTHER" id="PTHR19876:SF2">
    <property type="entry name" value="COATOMER SUBUNIT BETA"/>
    <property type="match status" value="1"/>
</dbReference>
<evidence type="ECO:0000256" key="10">
    <source>
        <dbReference type="ARBA" id="ARBA00023136"/>
    </source>
</evidence>
<accession>A0AAW2YIQ9</accession>
<comment type="similarity">
    <text evidence="2 13">Belongs to the WD repeat COPB2 family.</text>
</comment>
<comment type="subcellular location">
    <subcellularLocation>
        <location evidence="1 13">Cytoplasmic vesicle</location>
        <location evidence="1 13">COPI-coated vesicle membrane</location>
        <topology evidence="1 13">Peripheral membrane protein</topology>
        <orientation evidence="1 13">Cytoplasmic side</orientation>
    </subcellularLocation>
    <subcellularLocation>
        <location evidence="13">Golgi apparatus membrane</location>
        <topology evidence="13">Peripheral membrane protein</topology>
        <orientation evidence="13">Cytoplasmic side</orientation>
    </subcellularLocation>
    <text evidence="13">The coatomer is cytoplasmic or polymerized on the cytoplasmic side of the Golgi, as well as on the vesicles/buds originating from it.</text>
</comment>
<evidence type="ECO:0000256" key="7">
    <source>
        <dbReference type="ARBA" id="ARBA00022892"/>
    </source>
</evidence>
<proteinExistence type="inferred from homology"/>
<dbReference type="InterPro" id="IPR006692">
    <property type="entry name" value="Beta-prop_COPA/B_2nd"/>
</dbReference>
<dbReference type="SUPFAM" id="SSF50969">
    <property type="entry name" value="YVTN repeat-like/Quinoprotein amine dehydrogenase"/>
    <property type="match status" value="1"/>
</dbReference>
<dbReference type="PANTHER" id="PTHR19876">
    <property type="entry name" value="COATOMER"/>
    <property type="match status" value="1"/>
</dbReference>
<dbReference type="FunFam" id="2.130.10.10:FF:000016">
    <property type="entry name" value="Coatomer alpha subunit, putative"/>
    <property type="match status" value="1"/>
</dbReference>
<dbReference type="Pfam" id="PF04053">
    <property type="entry name" value="B-prop_COPA_B_2nd"/>
    <property type="match status" value="1"/>
</dbReference>
<evidence type="ECO:0000256" key="11">
    <source>
        <dbReference type="ARBA" id="ARBA00023329"/>
    </source>
</evidence>
<comment type="caution">
    <text evidence="17">The sequence shown here is derived from an EMBL/GenBank/DDBJ whole genome shotgun (WGS) entry which is preliminary data.</text>
</comment>
<evidence type="ECO:0000256" key="12">
    <source>
        <dbReference type="ARBA" id="ARBA00025536"/>
    </source>
</evidence>
<feature type="repeat" description="WD" evidence="14">
    <location>
        <begin position="226"/>
        <end position="267"/>
    </location>
</feature>
<dbReference type="Pfam" id="PF00400">
    <property type="entry name" value="WD40"/>
    <property type="match status" value="5"/>
</dbReference>
<dbReference type="GO" id="GO:0000139">
    <property type="term" value="C:Golgi membrane"/>
    <property type="evidence" value="ECO:0007669"/>
    <property type="project" value="UniProtKB-SubCell"/>
</dbReference>
<feature type="repeat" description="WD" evidence="14">
    <location>
        <begin position="54"/>
        <end position="95"/>
    </location>
</feature>
<keyword evidence="10 13" id="KW-0472">Membrane</keyword>
<evidence type="ECO:0000256" key="8">
    <source>
        <dbReference type="ARBA" id="ARBA00022927"/>
    </source>
</evidence>
<dbReference type="Gene3D" id="1.25.40.470">
    <property type="match status" value="1"/>
</dbReference>
<dbReference type="CDD" id="cd22947">
    <property type="entry name" value="Coatomer_WDAD_beta-like"/>
    <property type="match status" value="1"/>
</dbReference>
<dbReference type="GO" id="GO:0030126">
    <property type="term" value="C:COPI vesicle coat"/>
    <property type="evidence" value="ECO:0007669"/>
    <property type="project" value="TreeGrafter"/>
</dbReference>
<dbReference type="PROSITE" id="PS50294">
    <property type="entry name" value="WD_REPEATS_REGION"/>
    <property type="match status" value="4"/>
</dbReference>
<gene>
    <name evidence="17" type="ORF">AKO1_005792</name>
</gene>
<dbReference type="GO" id="GO:0006886">
    <property type="term" value="P:intracellular protein transport"/>
    <property type="evidence" value="ECO:0007669"/>
    <property type="project" value="UniProtKB-UniRule"/>
</dbReference>
<dbReference type="CDD" id="cd00200">
    <property type="entry name" value="WD40"/>
    <property type="match status" value="1"/>
</dbReference>
<keyword evidence="6" id="KW-0677">Repeat</keyword>
<dbReference type="AlphaFoldDB" id="A0AAW2YIQ9"/>
<dbReference type="InterPro" id="IPR050844">
    <property type="entry name" value="Coatomer_complex_subunit"/>
</dbReference>
<keyword evidence="5 14" id="KW-0853">WD repeat</keyword>
<protein>
    <recommendedName>
        <fullName evidence="13">Coatomer subunit beta'</fullName>
    </recommendedName>
</protein>
<evidence type="ECO:0000256" key="1">
    <source>
        <dbReference type="ARBA" id="ARBA00004347"/>
    </source>
</evidence>
<reference evidence="17 18" key="1">
    <citation type="submission" date="2024-03" db="EMBL/GenBank/DDBJ databases">
        <title>The Acrasis kona genome and developmental transcriptomes reveal deep origins of eukaryotic multicellular pathways.</title>
        <authorList>
            <person name="Sheikh S."/>
            <person name="Fu C.-J."/>
            <person name="Brown M.W."/>
            <person name="Baldauf S.L."/>
        </authorList>
    </citation>
    <scope>NUCLEOTIDE SEQUENCE [LARGE SCALE GENOMIC DNA]</scope>
    <source>
        <strain evidence="17 18">ATCC MYA-3509</strain>
    </source>
</reference>
<dbReference type="SMART" id="SM00320">
    <property type="entry name" value="WD40"/>
    <property type="match status" value="6"/>
</dbReference>
<dbReference type="GO" id="GO:0005198">
    <property type="term" value="F:structural molecule activity"/>
    <property type="evidence" value="ECO:0007669"/>
    <property type="project" value="UniProtKB-UniRule"/>
</dbReference>
<dbReference type="InterPro" id="IPR001680">
    <property type="entry name" value="WD40_rpt"/>
</dbReference>
<dbReference type="Proteomes" id="UP001431209">
    <property type="component" value="Unassembled WGS sequence"/>
</dbReference>
<dbReference type="InterPro" id="IPR016453">
    <property type="entry name" value="COPB2"/>
</dbReference>
<dbReference type="FunFam" id="1.25.40.470:FF:000001">
    <property type="entry name" value="Coatomer subunit beta"/>
    <property type="match status" value="1"/>
</dbReference>
<dbReference type="SUPFAM" id="SSF50978">
    <property type="entry name" value="WD40 repeat-like"/>
    <property type="match status" value="1"/>
</dbReference>
<evidence type="ECO:0000256" key="14">
    <source>
        <dbReference type="PROSITE-ProRule" id="PRU00221"/>
    </source>
</evidence>
<evidence type="ECO:0000313" key="17">
    <source>
        <dbReference type="EMBL" id="KAL0477356.1"/>
    </source>
</evidence>
<keyword evidence="11 13" id="KW-0968">Cytoplasmic vesicle</keyword>
<dbReference type="InterPro" id="IPR056176">
    <property type="entry name" value="TPR_COPA_B"/>
</dbReference>
<dbReference type="InterPro" id="IPR036322">
    <property type="entry name" value="WD40_repeat_dom_sf"/>
</dbReference>
<keyword evidence="4 13" id="KW-0963">Cytoplasm</keyword>
<dbReference type="GO" id="GO:0006888">
    <property type="term" value="P:endoplasmic reticulum to Golgi vesicle-mediated transport"/>
    <property type="evidence" value="ECO:0007669"/>
    <property type="project" value="TreeGrafter"/>
</dbReference>
<sequence>MPSARLNIKKKLTIRSERVKAVDLHPSEPWVLSSLYNGKVVITDYNTQAVVKEFDVSKDPVRAAKFIPRKRWVITGSDDNMIRIYNYNTSEKEKEFEAHQDYIRSIAVHPTKPYILTTSDDQTIKLWNWDRNWQCMQVYEGHHYFVMTAVWNPKDPNVFASGSLDGLIRVWSVGAPTPNYTLEGHTKGVNYIDFYHASDKPFLISGSDDGTVKIWDYQNKSVVQTLEGHSNNVTICCFHPKLPFIITGSEDHVVNIWNSTTYRLEETINSGLERVWAVGYASDTKLALGYDGGTVVLRLGKEVPVVSMDKKGKIIWALNHDIQQLAIKDKDQFQDGEKIALPSKELGTSDVYPQTMQHDPKGRFVSVCGEGEFVIYAAVSWRSKTYGNAEEIVWGTESGCYAIREKSGTIKVFKEFEMIKSFKPFFTPTGIFGGNLIGVKSREFIVLYDWDTCSLVRSIEVVPKSVHWNETGEYLSLCCEDCFYVLKYEQDLVKNLQKIPEDGVEDALQVESENNEKVKHGEWVGDAFVYVNNDNKLNYLLVGSETTTVATLDKVHFFLGFVSKQNRVYLMDKDRNVVSYALHVSVMQYETAIIRNDLEAAAQILQSIPSDLHNNLARFLHKNGHVELALSVSKDPEHQFELAVELEQLPRALEIATQSVDGAEQKWRQLGQVALSRCDFKLAEQCLSSGNDFSGLLLLYTSIGDKGGLEKLSQQCIASRKNNVAFICLFLLHKLQECIDLLVESNRLPEAALFARTYVPSRVSSVLQLWKNDLKKTSERASEALADPAEYENLFPNFDVARAAEEEFWNTKQEVLAKDYLSQKDSQEQVVE</sequence>
<dbReference type="Pfam" id="PF23953">
    <property type="entry name" value="TPR_COPA_B"/>
    <property type="match status" value="1"/>
</dbReference>
<dbReference type="GO" id="GO:0006890">
    <property type="term" value="P:retrograde vesicle-mediated transport, Golgi to endoplasmic reticulum"/>
    <property type="evidence" value="ECO:0007669"/>
    <property type="project" value="TreeGrafter"/>
</dbReference>
<dbReference type="EMBL" id="JAOPGA020000167">
    <property type="protein sequence ID" value="KAL0477356.1"/>
    <property type="molecule type" value="Genomic_DNA"/>
</dbReference>
<dbReference type="InterPro" id="IPR011044">
    <property type="entry name" value="Quino_amine_DH_bsu"/>
</dbReference>
<dbReference type="PROSITE" id="PS50082">
    <property type="entry name" value="WD_REPEATS_2"/>
    <property type="match status" value="5"/>
</dbReference>
<comment type="subunit">
    <text evidence="13">Oligomeric complex that consists of at least the alpha, beta, beta', gamma, delta, epsilon and zeta subunits.</text>
</comment>
<feature type="domain" description="COPA/B second beta-propeller" evidence="15">
    <location>
        <begin position="320"/>
        <end position="572"/>
    </location>
</feature>
<evidence type="ECO:0000256" key="2">
    <source>
        <dbReference type="ARBA" id="ARBA00010844"/>
    </source>
</evidence>
<feature type="repeat" description="WD" evidence="14">
    <location>
        <begin position="139"/>
        <end position="173"/>
    </location>
</feature>
<keyword evidence="18" id="KW-1185">Reference proteome</keyword>
<evidence type="ECO:0000259" key="16">
    <source>
        <dbReference type="Pfam" id="PF23953"/>
    </source>
</evidence>
<organism evidence="17 18">
    <name type="scientific">Acrasis kona</name>
    <dbReference type="NCBI Taxonomy" id="1008807"/>
    <lineage>
        <taxon>Eukaryota</taxon>
        <taxon>Discoba</taxon>
        <taxon>Heterolobosea</taxon>
        <taxon>Tetramitia</taxon>
        <taxon>Eutetramitia</taxon>
        <taxon>Acrasidae</taxon>
        <taxon>Acrasis</taxon>
    </lineage>
</organism>
<feature type="domain" description="COPA/B TPR" evidence="16">
    <location>
        <begin position="589"/>
        <end position="771"/>
    </location>
</feature>
<evidence type="ECO:0000313" key="18">
    <source>
        <dbReference type="Proteomes" id="UP001431209"/>
    </source>
</evidence>
<evidence type="ECO:0000256" key="6">
    <source>
        <dbReference type="ARBA" id="ARBA00022737"/>
    </source>
</evidence>
<dbReference type="GO" id="GO:0006891">
    <property type="term" value="P:intra-Golgi vesicle-mediated transport"/>
    <property type="evidence" value="ECO:0007669"/>
    <property type="project" value="TreeGrafter"/>
</dbReference>
<evidence type="ECO:0000256" key="4">
    <source>
        <dbReference type="ARBA" id="ARBA00022490"/>
    </source>
</evidence>
<dbReference type="InterPro" id="IPR020472">
    <property type="entry name" value="WD40_PAC1"/>
</dbReference>
<comment type="function">
    <text evidence="12 13">The coatomer is a cytosolic protein complex that binds to dilysine motifs and reversibly associates with Golgi non-clathrin-coated vesicles, which further mediate biosynthetic protein transport from the ER, via the Golgi up to the trans Golgi network. Coatomer complex is required for budding from Golgi membranes, and is essential for the retrograde Golgi-to-ER transport of dilysine-tagged proteins.</text>
</comment>
<keyword evidence="8 13" id="KW-0653">Protein transport</keyword>
<evidence type="ECO:0000256" key="9">
    <source>
        <dbReference type="ARBA" id="ARBA00023034"/>
    </source>
</evidence>
<evidence type="ECO:0000256" key="5">
    <source>
        <dbReference type="ARBA" id="ARBA00022574"/>
    </source>
</evidence>
<dbReference type="PRINTS" id="PR00320">
    <property type="entry name" value="GPROTEINBRPT"/>
</dbReference>
<keyword evidence="3 13" id="KW-0813">Transport</keyword>
<evidence type="ECO:0000256" key="13">
    <source>
        <dbReference type="PIRNR" id="PIRNR005567"/>
    </source>
</evidence>
<feature type="repeat" description="WD" evidence="14">
    <location>
        <begin position="182"/>
        <end position="225"/>
    </location>
</feature>
<feature type="repeat" description="WD" evidence="14">
    <location>
        <begin position="96"/>
        <end position="128"/>
    </location>
</feature>
<evidence type="ECO:0000259" key="15">
    <source>
        <dbReference type="Pfam" id="PF04053"/>
    </source>
</evidence>
<evidence type="ECO:0000256" key="3">
    <source>
        <dbReference type="ARBA" id="ARBA00022448"/>
    </source>
</evidence>